<reference evidence="5 6" key="1">
    <citation type="submission" date="2021-03" db="EMBL/GenBank/DDBJ databases">
        <title>Complete genome of Polaribacter_sp.SM13.</title>
        <authorList>
            <person name="Jeong S.W."/>
            <person name="Bae J.W."/>
        </authorList>
    </citation>
    <scope>NUCLEOTIDE SEQUENCE [LARGE SCALE GENOMIC DNA]</scope>
    <source>
        <strain evidence="5 6">SM13</strain>
    </source>
</reference>
<feature type="domain" description="LamG-like jellyroll fold" evidence="4">
    <location>
        <begin position="311"/>
        <end position="445"/>
    </location>
</feature>
<sequence>MTFKFDKFCLSIILLFPLLFNSCSNSSQEKESLPTNKIVNKVLLIGIDGCRPDAMMEAKTPNLDALMENGTYSLDARCLYTTSSGPGWTSMLSGVWQNKHGVVNNSYKGAQFSKYPHFFKYIKEASPKSRTVSIVEWKPINKNMASLAADVFTNANSDADVKNKVANELLNNNPTALFVQLSNVDITGHRTGFSPQNPNYINAIETVDTQIGGMLDALKARKTYNNENWLILVSTDHGGLGTTHGGPSEEERTIFVIASGDNIPNKEIKKTTSQVTIPPVSNCLNSKYELKFDNTVVKISNNDNFNFGENQDFSIECRIRSKSPQDVSVLAKKNWSSGVQPGYIFSFKPNTNSFKVNVGDGANRIDVEAGEITDNQWHTVSATFDRDGLLKVYIDGVLKNSTSMATIGNINNNLPFTMGADGNLNYYYNGYLSEVRVFRSILSDTDINNWKCKVLDNSHPKYTNLLGHWKLTKGTGTTLNDFSSNKHNGIITNGVWNNARTSTVETVSNFNNTPRTVDVAVTALNHLCIPIKSSWNLEGKSIISTNCSNN</sequence>
<dbReference type="EMBL" id="CP071869">
    <property type="protein sequence ID" value="QTE23686.1"/>
    <property type="molecule type" value="Genomic_DNA"/>
</dbReference>
<dbReference type="InterPro" id="IPR032309">
    <property type="entry name" value="DUF4983"/>
</dbReference>
<keyword evidence="6" id="KW-1185">Reference proteome</keyword>
<dbReference type="Proteomes" id="UP000663920">
    <property type="component" value="Chromosome"/>
</dbReference>
<dbReference type="Gene3D" id="3.40.720.10">
    <property type="entry name" value="Alkaline Phosphatase, subunit A"/>
    <property type="match status" value="1"/>
</dbReference>
<dbReference type="SUPFAM" id="SSF53649">
    <property type="entry name" value="Alkaline phosphatase-like"/>
    <property type="match status" value="1"/>
</dbReference>
<keyword evidence="1 3" id="KW-0732">Signal</keyword>
<organism evidence="5 6">
    <name type="scientific">Polaribacter cellanae</name>
    <dbReference type="NCBI Taxonomy" id="2818493"/>
    <lineage>
        <taxon>Bacteria</taxon>
        <taxon>Pseudomonadati</taxon>
        <taxon>Bacteroidota</taxon>
        <taxon>Flavobacteriia</taxon>
        <taxon>Flavobacteriales</taxon>
        <taxon>Flavobacteriaceae</taxon>
    </lineage>
</organism>
<name>A0A975H7N1_9FLAO</name>
<feature type="signal peptide" evidence="3">
    <location>
        <begin position="1"/>
        <end position="27"/>
    </location>
</feature>
<dbReference type="PANTHER" id="PTHR10151">
    <property type="entry name" value="ECTONUCLEOTIDE PYROPHOSPHATASE/PHOSPHODIESTERASE"/>
    <property type="match status" value="1"/>
</dbReference>
<proteinExistence type="predicted"/>
<evidence type="ECO:0000256" key="3">
    <source>
        <dbReference type="SAM" id="SignalP"/>
    </source>
</evidence>
<evidence type="ECO:0000256" key="2">
    <source>
        <dbReference type="ARBA" id="ARBA00023157"/>
    </source>
</evidence>
<dbReference type="Pfam" id="PF01663">
    <property type="entry name" value="Phosphodiest"/>
    <property type="match status" value="1"/>
</dbReference>
<accession>A0A975H7N1</accession>
<evidence type="ECO:0000313" key="6">
    <source>
        <dbReference type="Proteomes" id="UP000663920"/>
    </source>
</evidence>
<dbReference type="KEGG" id="pcea:J3359_05260"/>
<dbReference type="SMART" id="SM00560">
    <property type="entry name" value="LamGL"/>
    <property type="match status" value="1"/>
</dbReference>
<dbReference type="InterPro" id="IPR013320">
    <property type="entry name" value="ConA-like_dom_sf"/>
</dbReference>
<evidence type="ECO:0000259" key="4">
    <source>
        <dbReference type="SMART" id="SM00560"/>
    </source>
</evidence>
<gene>
    <name evidence="5" type="ORF">J3359_05260</name>
</gene>
<dbReference type="InterPro" id="IPR006558">
    <property type="entry name" value="LamG-like"/>
</dbReference>
<dbReference type="SUPFAM" id="SSF49899">
    <property type="entry name" value="Concanavalin A-like lectins/glucanases"/>
    <property type="match status" value="1"/>
</dbReference>
<dbReference type="PANTHER" id="PTHR10151:SF120">
    <property type="entry name" value="BIS(5'-ADENOSYL)-TRIPHOSPHATASE"/>
    <property type="match status" value="1"/>
</dbReference>
<protein>
    <submittedName>
        <fullName evidence="5">Alkaline phosphatase family protein</fullName>
    </submittedName>
</protein>
<keyword evidence="2" id="KW-1015">Disulfide bond</keyword>
<dbReference type="Gene3D" id="2.60.120.200">
    <property type="match status" value="1"/>
</dbReference>
<dbReference type="RefSeq" id="WP_208079688.1">
    <property type="nucleotide sequence ID" value="NZ_CP071869.1"/>
</dbReference>
<dbReference type="GO" id="GO:0004553">
    <property type="term" value="F:hydrolase activity, hydrolyzing O-glycosyl compounds"/>
    <property type="evidence" value="ECO:0007669"/>
    <property type="project" value="UniProtKB-ARBA"/>
</dbReference>
<dbReference type="InterPro" id="IPR002591">
    <property type="entry name" value="Phosphodiest/P_Trfase"/>
</dbReference>
<dbReference type="AlphaFoldDB" id="A0A975H7N1"/>
<evidence type="ECO:0000256" key="1">
    <source>
        <dbReference type="ARBA" id="ARBA00022729"/>
    </source>
</evidence>
<dbReference type="Pfam" id="PF16356">
    <property type="entry name" value="DUF4983"/>
    <property type="match status" value="1"/>
</dbReference>
<evidence type="ECO:0000313" key="5">
    <source>
        <dbReference type="EMBL" id="QTE23686.1"/>
    </source>
</evidence>
<dbReference type="InterPro" id="IPR017850">
    <property type="entry name" value="Alkaline_phosphatase_core_sf"/>
</dbReference>
<feature type="chain" id="PRO_5037929960" evidence="3">
    <location>
        <begin position="28"/>
        <end position="550"/>
    </location>
</feature>
<dbReference type="Pfam" id="PF13385">
    <property type="entry name" value="Laminin_G_3"/>
    <property type="match status" value="1"/>
</dbReference>
<dbReference type="GO" id="GO:0005975">
    <property type="term" value="P:carbohydrate metabolic process"/>
    <property type="evidence" value="ECO:0007669"/>
    <property type="project" value="UniProtKB-ARBA"/>
</dbReference>